<reference evidence="2 3" key="1">
    <citation type="submission" date="2016-10" db="EMBL/GenBank/DDBJ databases">
        <authorList>
            <person name="de Groot N.N."/>
        </authorList>
    </citation>
    <scope>NUCLEOTIDE SEQUENCE [LARGE SCALE GENOMIC DNA]</scope>
    <source>
        <strain evidence="2 3">DSM 19981</strain>
    </source>
</reference>
<gene>
    <name evidence="2" type="ORF">SAMN02745775_10141</name>
</gene>
<accession>A0A1I3X7C1</accession>
<dbReference type="Proteomes" id="UP000199473">
    <property type="component" value="Unassembled WGS sequence"/>
</dbReference>
<feature type="domain" description="Gcp-like" evidence="1">
    <location>
        <begin position="62"/>
        <end position="110"/>
    </location>
</feature>
<dbReference type="GO" id="GO:0002949">
    <property type="term" value="P:tRNA threonylcarbamoyladenosine modification"/>
    <property type="evidence" value="ECO:0007669"/>
    <property type="project" value="InterPro"/>
</dbReference>
<evidence type="ECO:0000313" key="3">
    <source>
        <dbReference type="Proteomes" id="UP000199473"/>
    </source>
</evidence>
<dbReference type="SUPFAM" id="SSF53067">
    <property type="entry name" value="Actin-like ATPase domain"/>
    <property type="match status" value="2"/>
</dbReference>
<protein>
    <submittedName>
        <fullName evidence="2">tRNA threonylcarbamoyladenosine biosynthesis protein TsaB</fullName>
    </submittedName>
</protein>
<dbReference type="STRING" id="1123062.SAMN02745775_10141"/>
<keyword evidence="3" id="KW-1185">Reference proteome</keyword>
<proteinExistence type="predicted"/>
<organism evidence="2 3">
    <name type="scientific">Falsiroseomonas stagni DSM 19981</name>
    <dbReference type="NCBI Taxonomy" id="1123062"/>
    <lineage>
        <taxon>Bacteria</taxon>
        <taxon>Pseudomonadati</taxon>
        <taxon>Pseudomonadota</taxon>
        <taxon>Alphaproteobacteria</taxon>
        <taxon>Acetobacterales</taxon>
        <taxon>Roseomonadaceae</taxon>
        <taxon>Falsiroseomonas</taxon>
    </lineage>
</organism>
<evidence type="ECO:0000259" key="1">
    <source>
        <dbReference type="Pfam" id="PF00814"/>
    </source>
</evidence>
<dbReference type="Gene3D" id="3.30.420.40">
    <property type="match status" value="2"/>
</dbReference>
<dbReference type="AlphaFoldDB" id="A0A1I3X7C1"/>
<name>A0A1I3X7C1_9PROT</name>
<dbReference type="InterPro" id="IPR000905">
    <property type="entry name" value="Gcp-like_dom"/>
</dbReference>
<sequence>MDGTRRAPYSNGMRLLVLDGSLARCSAALLQDGALVAHAFHAGARGQPTALPPLAEQVLAGARPDAVAVVVGPGGFTGLRTAIALAEGIALATGARLVGVTTGEALAAALPEGVRDTRAVWAAIDTKRGRFLLERLTPGAWHAATPPEPMAERDIPAPSGPVVLVGDAAPLAAARLLARGFDATLTDSRLPDAAAAGLVALRRLAGDIPWRDATPLYVEPPAVRLPAAG</sequence>
<dbReference type="InterPro" id="IPR022496">
    <property type="entry name" value="T6A_TsaB"/>
</dbReference>
<dbReference type="EMBL" id="FOSQ01000001">
    <property type="protein sequence ID" value="SFK15454.1"/>
    <property type="molecule type" value="Genomic_DNA"/>
</dbReference>
<dbReference type="OrthoDB" id="9809995at2"/>
<dbReference type="NCBIfam" id="TIGR03725">
    <property type="entry name" value="T6A_YeaZ"/>
    <property type="match status" value="1"/>
</dbReference>
<dbReference type="Pfam" id="PF00814">
    <property type="entry name" value="TsaD"/>
    <property type="match status" value="1"/>
</dbReference>
<dbReference type="InterPro" id="IPR043129">
    <property type="entry name" value="ATPase_NBD"/>
</dbReference>
<evidence type="ECO:0000313" key="2">
    <source>
        <dbReference type="EMBL" id="SFK15454.1"/>
    </source>
</evidence>